<gene>
    <name evidence="6" type="ORF">GLP18_04075</name>
</gene>
<dbReference type="InterPro" id="IPR028259">
    <property type="entry name" value="AP2-like_int_N"/>
</dbReference>
<reference evidence="6 7" key="1">
    <citation type="submission" date="2019-11" db="EMBL/GenBank/DDBJ databases">
        <title>Divergent Streptococcus suis from cattle.</title>
        <authorList>
            <person name="Williamson C."/>
        </authorList>
    </citation>
    <scope>NUCLEOTIDE SEQUENCE [LARGE SCALE GENOMIC DNA]</scope>
    <source>
        <strain evidence="6 7">10-36905</strain>
    </source>
</reference>
<dbReference type="AlphaFoldDB" id="A0A6L8MWE9"/>
<dbReference type="Pfam" id="PF14659">
    <property type="entry name" value="Phage_int_SAM_3"/>
    <property type="match status" value="1"/>
</dbReference>
<dbReference type="RefSeq" id="WP_160863950.1">
    <property type="nucleotide sequence ID" value="NZ_WNXH01000005.1"/>
</dbReference>
<keyword evidence="2" id="KW-0229">DNA integration</keyword>
<organism evidence="6 7">
    <name type="scientific">Streptococcus suis</name>
    <dbReference type="NCBI Taxonomy" id="1307"/>
    <lineage>
        <taxon>Bacteria</taxon>
        <taxon>Bacillati</taxon>
        <taxon>Bacillota</taxon>
        <taxon>Bacilli</taxon>
        <taxon>Lactobacillales</taxon>
        <taxon>Streptococcaceae</taxon>
        <taxon>Streptococcus</taxon>
    </lineage>
</organism>
<accession>A0A6L8MWE9</accession>
<evidence type="ECO:0000259" key="5">
    <source>
        <dbReference type="PROSITE" id="PS51898"/>
    </source>
</evidence>
<dbReference type="InterPro" id="IPR013762">
    <property type="entry name" value="Integrase-like_cat_sf"/>
</dbReference>
<dbReference type="Gene3D" id="1.10.150.130">
    <property type="match status" value="1"/>
</dbReference>
<proteinExistence type="inferred from homology"/>
<dbReference type="GO" id="GO:0015074">
    <property type="term" value="P:DNA integration"/>
    <property type="evidence" value="ECO:0007669"/>
    <property type="project" value="UniProtKB-KW"/>
</dbReference>
<dbReference type="GO" id="GO:0003677">
    <property type="term" value="F:DNA binding"/>
    <property type="evidence" value="ECO:0007669"/>
    <property type="project" value="UniProtKB-KW"/>
</dbReference>
<dbReference type="Proteomes" id="UP000483765">
    <property type="component" value="Unassembled WGS sequence"/>
</dbReference>
<dbReference type="GO" id="GO:0006310">
    <property type="term" value="P:DNA recombination"/>
    <property type="evidence" value="ECO:0007669"/>
    <property type="project" value="UniProtKB-KW"/>
</dbReference>
<dbReference type="InterPro" id="IPR010998">
    <property type="entry name" value="Integrase_recombinase_N"/>
</dbReference>
<dbReference type="PANTHER" id="PTHR30349">
    <property type="entry name" value="PHAGE INTEGRASE-RELATED"/>
    <property type="match status" value="1"/>
</dbReference>
<evidence type="ECO:0000256" key="4">
    <source>
        <dbReference type="ARBA" id="ARBA00023172"/>
    </source>
</evidence>
<comment type="similarity">
    <text evidence="1">Belongs to the 'phage' integrase family.</text>
</comment>
<dbReference type="InterPro" id="IPR004107">
    <property type="entry name" value="Integrase_SAM-like_N"/>
</dbReference>
<dbReference type="Pfam" id="PF00589">
    <property type="entry name" value="Phage_integrase"/>
    <property type="match status" value="1"/>
</dbReference>
<evidence type="ECO:0000256" key="1">
    <source>
        <dbReference type="ARBA" id="ARBA00008857"/>
    </source>
</evidence>
<keyword evidence="3" id="KW-0238">DNA-binding</keyword>
<evidence type="ECO:0000256" key="3">
    <source>
        <dbReference type="ARBA" id="ARBA00023125"/>
    </source>
</evidence>
<protein>
    <submittedName>
        <fullName evidence="6">Tyrosine-type recombinase/integrase</fullName>
    </submittedName>
</protein>
<dbReference type="InterPro" id="IPR011010">
    <property type="entry name" value="DNA_brk_join_enz"/>
</dbReference>
<evidence type="ECO:0000313" key="6">
    <source>
        <dbReference type="EMBL" id="MYN69419.1"/>
    </source>
</evidence>
<dbReference type="CDD" id="cd01189">
    <property type="entry name" value="INT_ICEBs1_C_like"/>
    <property type="match status" value="1"/>
</dbReference>
<name>A0A6L8MWE9_STRSU</name>
<dbReference type="PROSITE" id="PS51898">
    <property type="entry name" value="TYR_RECOMBINASE"/>
    <property type="match status" value="1"/>
</dbReference>
<dbReference type="InterPro" id="IPR050090">
    <property type="entry name" value="Tyrosine_recombinase_XerCD"/>
</dbReference>
<comment type="caution">
    <text evidence="6">The sequence shown here is derived from an EMBL/GenBank/DDBJ whole genome shotgun (WGS) entry which is preliminary data.</text>
</comment>
<dbReference type="Pfam" id="PF14657">
    <property type="entry name" value="Arm-DNA-bind_4"/>
    <property type="match status" value="1"/>
</dbReference>
<sequence length="380" mass="44542">MIKKYELKDGTVRYLYHTYLGTDPLTGKRIKACKRGFKTAKEAKLAESQLLLKNEIEGVNTTQKKIKFLDVYHQWLQQYKNTVKESTFVRQKAQAELHIIPKFGDLFVDKISLQFCQTQSNEWFERYVKYSNFMGMTKMILDYAVSLGYITDNPMKKVIRPRKQQKIDEQKSKMKNFYSKEELQNFLQCAEQNSEKELSTIFHTLAFTGLRKSELMALRWKDIDIQKGTLSVNQTIVYGENNLMKFQTPKTQKSMRTISLDYKTLNVLKSWKIEKKKLIFPNKLNEDSLVFTNSDGSPHSFDFINYHLKVLIKKFNLKPITPHGFRHTHCSLLFEAGATVKEVQERLGHEDIKTTMNIYAHVTEQAKEQTAQKFAQFMSM</sequence>
<evidence type="ECO:0000256" key="2">
    <source>
        <dbReference type="ARBA" id="ARBA00022908"/>
    </source>
</evidence>
<feature type="domain" description="Tyr recombinase" evidence="5">
    <location>
        <begin position="173"/>
        <end position="372"/>
    </location>
</feature>
<dbReference type="Gene3D" id="1.10.443.10">
    <property type="entry name" value="Intergrase catalytic core"/>
    <property type="match status" value="1"/>
</dbReference>
<dbReference type="InterPro" id="IPR002104">
    <property type="entry name" value="Integrase_catalytic"/>
</dbReference>
<dbReference type="PANTHER" id="PTHR30349:SF64">
    <property type="entry name" value="PROPHAGE INTEGRASE INTD-RELATED"/>
    <property type="match status" value="1"/>
</dbReference>
<dbReference type="SUPFAM" id="SSF56349">
    <property type="entry name" value="DNA breaking-rejoining enzymes"/>
    <property type="match status" value="1"/>
</dbReference>
<keyword evidence="4" id="KW-0233">DNA recombination</keyword>
<evidence type="ECO:0000313" key="7">
    <source>
        <dbReference type="Proteomes" id="UP000483765"/>
    </source>
</evidence>
<dbReference type="EMBL" id="WNXH01000005">
    <property type="protein sequence ID" value="MYN69419.1"/>
    <property type="molecule type" value="Genomic_DNA"/>
</dbReference>